<protein>
    <submittedName>
        <fullName evidence="1">Uncharacterized protein</fullName>
    </submittedName>
</protein>
<organism evidence="1 2">
    <name type="scientific">Trichinella britovi</name>
    <name type="common">Parasitic roundworm</name>
    <dbReference type="NCBI Taxonomy" id="45882"/>
    <lineage>
        <taxon>Eukaryota</taxon>
        <taxon>Metazoa</taxon>
        <taxon>Ecdysozoa</taxon>
        <taxon>Nematoda</taxon>
        <taxon>Enoplea</taxon>
        <taxon>Dorylaimia</taxon>
        <taxon>Trichinellida</taxon>
        <taxon>Trichinellidae</taxon>
        <taxon>Trichinella</taxon>
    </lineage>
</organism>
<name>A0A0V1CNR3_TRIBR</name>
<dbReference type="AlphaFoldDB" id="A0A0V1CNR3"/>
<comment type="caution">
    <text evidence="1">The sequence shown here is derived from an EMBL/GenBank/DDBJ whole genome shotgun (WGS) entry which is preliminary data.</text>
</comment>
<keyword evidence="2" id="KW-1185">Reference proteome</keyword>
<sequence>MGHENLPFSKVGRSPEKFENHCSRALRVHRQCIHHVMSVNDFKRISRTIRFDNREKRSHRREKDPLASIRDV</sequence>
<evidence type="ECO:0000313" key="2">
    <source>
        <dbReference type="Proteomes" id="UP000054653"/>
    </source>
</evidence>
<accession>A0A0V1CNR3</accession>
<evidence type="ECO:0000313" key="1">
    <source>
        <dbReference type="EMBL" id="KRY50939.1"/>
    </source>
</evidence>
<reference evidence="1 2" key="1">
    <citation type="submission" date="2015-01" db="EMBL/GenBank/DDBJ databases">
        <title>Evolution of Trichinella species and genotypes.</title>
        <authorList>
            <person name="Korhonen P.K."/>
            <person name="Edoardo P."/>
            <person name="Giuseppe L.R."/>
            <person name="Gasser R.B."/>
        </authorList>
    </citation>
    <scope>NUCLEOTIDE SEQUENCE [LARGE SCALE GENOMIC DNA]</scope>
    <source>
        <strain evidence="1">ISS120</strain>
    </source>
</reference>
<proteinExistence type="predicted"/>
<gene>
    <name evidence="1" type="ORF">T03_15635</name>
</gene>
<dbReference type="EMBL" id="JYDI01000137">
    <property type="protein sequence ID" value="KRY50939.1"/>
    <property type="molecule type" value="Genomic_DNA"/>
</dbReference>
<dbReference type="Proteomes" id="UP000054653">
    <property type="component" value="Unassembled WGS sequence"/>
</dbReference>